<accession>A0A438IJZ0</accession>
<dbReference type="Proteomes" id="UP000288805">
    <property type="component" value="Unassembled WGS sequence"/>
</dbReference>
<organism evidence="1 2">
    <name type="scientific">Vitis vinifera</name>
    <name type="common">Grape</name>
    <dbReference type="NCBI Taxonomy" id="29760"/>
    <lineage>
        <taxon>Eukaryota</taxon>
        <taxon>Viridiplantae</taxon>
        <taxon>Streptophyta</taxon>
        <taxon>Embryophyta</taxon>
        <taxon>Tracheophyta</taxon>
        <taxon>Spermatophyta</taxon>
        <taxon>Magnoliopsida</taxon>
        <taxon>eudicotyledons</taxon>
        <taxon>Gunneridae</taxon>
        <taxon>Pentapetalae</taxon>
        <taxon>rosids</taxon>
        <taxon>Vitales</taxon>
        <taxon>Vitaceae</taxon>
        <taxon>Viteae</taxon>
        <taxon>Vitis</taxon>
    </lineage>
</organism>
<dbReference type="AlphaFoldDB" id="A0A438IJZ0"/>
<name>A0A438IJZ0_VITVI</name>
<gene>
    <name evidence="1" type="ORF">CK203_032408</name>
</gene>
<protein>
    <submittedName>
        <fullName evidence="1">Uncharacterized protein</fullName>
    </submittedName>
</protein>
<dbReference type="EMBL" id="QGNW01000104">
    <property type="protein sequence ID" value="RVW97020.1"/>
    <property type="molecule type" value="Genomic_DNA"/>
</dbReference>
<proteinExistence type="predicted"/>
<comment type="caution">
    <text evidence="1">The sequence shown here is derived from an EMBL/GenBank/DDBJ whole genome shotgun (WGS) entry which is preliminary data.</text>
</comment>
<sequence>MDEEIRVDKTMWLTVYEGYNEKVSGCRELGVTKRSSDKVKGTDGAFGTHDIQAMRNEPEEKWEESYWSYECGGGFGRNPNLLDKRSLDILDWEKGHFTLSCRFRNVENGVVWVFTGVYGLSPKWMNWDEFGVIRGLVDLLYRREISPGMGATITKLGQDWTDFLCHVAG</sequence>
<evidence type="ECO:0000313" key="2">
    <source>
        <dbReference type="Proteomes" id="UP000288805"/>
    </source>
</evidence>
<evidence type="ECO:0000313" key="1">
    <source>
        <dbReference type="EMBL" id="RVW97020.1"/>
    </source>
</evidence>
<reference evidence="1 2" key="1">
    <citation type="journal article" date="2018" name="PLoS Genet.">
        <title>Population sequencing reveals clonal diversity and ancestral inbreeding in the grapevine cultivar Chardonnay.</title>
        <authorList>
            <person name="Roach M.J."/>
            <person name="Johnson D.L."/>
            <person name="Bohlmann J."/>
            <person name="van Vuuren H.J."/>
            <person name="Jones S.J."/>
            <person name="Pretorius I.S."/>
            <person name="Schmidt S.A."/>
            <person name="Borneman A.R."/>
        </authorList>
    </citation>
    <scope>NUCLEOTIDE SEQUENCE [LARGE SCALE GENOMIC DNA]</scope>
    <source>
        <strain evidence="2">cv. Chardonnay</strain>
        <tissue evidence="1">Leaf</tissue>
    </source>
</reference>